<dbReference type="Pfam" id="PF17995">
    <property type="entry name" value="GH101_N"/>
    <property type="match status" value="1"/>
</dbReference>
<evidence type="ECO:0000256" key="2">
    <source>
        <dbReference type="SAM" id="Phobius"/>
    </source>
</evidence>
<dbReference type="InterPro" id="IPR025706">
    <property type="entry name" value="Endoa_GalNAc"/>
</dbReference>
<dbReference type="Gene3D" id="2.70.98.10">
    <property type="match status" value="1"/>
</dbReference>
<dbReference type="Proteomes" id="UP000234239">
    <property type="component" value="Unassembled WGS sequence"/>
</dbReference>
<dbReference type="GO" id="GO:0030246">
    <property type="term" value="F:carbohydrate binding"/>
    <property type="evidence" value="ECO:0007669"/>
    <property type="project" value="InterPro"/>
</dbReference>
<dbReference type="CDD" id="cd14244">
    <property type="entry name" value="GH_101_like"/>
    <property type="match status" value="1"/>
</dbReference>
<gene>
    <name evidence="9" type="ORF">CYJ28_00610</name>
</gene>
<dbReference type="Pfam" id="PF17974">
    <property type="entry name" value="GalBD_like"/>
    <property type="match status" value="1"/>
</dbReference>
<dbReference type="InterPro" id="IPR014718">
    <property type="entry name" value="GH-type_carb-bd"/>
</dbReference>
<dbReference type="Pfam" id="PF17451">
    <property type="entry name" value="Glyco_hyd_101C"/>
    <property type="match status" value="1"/>
</dbReference>
<feature type="domain" description="Glycosyl hydrolase 101 beta-sandwich" evidence="4">
    <location>
        <begin position="894"/>
        <end position="1025"/>
    </location>
</feature>
<name>A0A2I1MSH3_9LACT</name>
<reference evidence="9 10" key="1">
    <citation type="submission" date="2017-12" db="EMBL/GenBank/DDBJ databases">
        <title>Phylogenetic diversity of female urinary microbiome.</title>
        <authorList>
            <person name="Thomas-White K."/>
            <person name="Wolfe A.J."/>
        </authorList>
    </citation>
    <scope>NUCLEOTIDE SEQUENCE [LARGE SCALE GENOMIC DNA]</scope>
    <source>
        <strain evidence="9 10">UMB0139</strain>
    </source>
</reference>
<feature type="domain" description="Endo-alpha-N-acetylgalactosaminidase N-terminal" evidence="6">
    <location>
        <begin position="140"/>
        <end position="316"/>
    </location>
</feature>
<dbReference type="OrthoDB" id="1095434at2"/>
<dbReference type="Gene3D" id="2.60.120.870">
    <property type="match status" value="1"/>
</dbReference>
<dbReference type="Pfam" id="PF21466">
    <property type="entry name" value="GH101_dom-5"/>
    <property type="match status" value="1"/>
</dbReference>
<feature type="compositionally biased region" description="Basic and acidic residues" evidence="1">
    <location>
        <begin position="1571"/>
        <end position="1611"/>
    </location>
</feature>
<protein>
    <submittedName>
        <fullName evidence="9">Endo-alpha-N-acetylgalactosaminidase</fullName>
    </submittedName>
</protein>
<sequence>MFSSRNVKEREKQTRKQQPHYALRKTCYGLVSCTVGLMIATSFQTVHAAENSTVETELESSQSQELSTDGEPSHDLDVSNDQAPARQSMEEVDAGPKSQSNSEQASAANEESSPSSSNRQVTTYASTDEASPEEIAESEWSLVSGDGQKQVIEEQNTRYLRLSSNSTDSESSSLYKKDGMEVNEDGTANYTLNFIDRTEADSSKFGLFLSRDQENNHLYLGYDTDGWFWSYKTPTVDNKLTSHRSDAPIKGEQNQVLISLKSDGQLNATNNGENLFDTINLPGSVMDSLQAHPQAYLHLGSTPEGPTVIDVKTDNQENVTANLDDSLETGQAIDDSQVTYDTLRSEDLAVRIDQAFPRIQSYSYQGGELYGQVQPTNVIRINYQDVVPEVTYHKIDESTAQYILDIKSPEKFIDAAITYQIKVDDNKVHFDVVDINNRYDIQAGEKIDNPLKLIMTIELPGNHLVAASSKEVGSRFDGAMMSTNTHHSGDVHLDITNPMVDMPDTGFMYGFVSNPKLAAGVWSNSQFNYGGGSSDYTRLTVGKETYGSDNYLGISSSPYFYQVPYYDRVLDERTWELPQSTIVLSTDRNNDEVIDWQDAAIAYREVMNNPQGWEDVPDLVAYRIAMNFGSQAQNPFLMTLDGIKKIYLHTDGLGQSVLLKGYGSEGHDSGHLDYANIGDRMGGIEDFNKLLRWAEPYGAKIGIHVNASETYPESKYFEPERLRKNPDGSYAYGWNWLDQGINIQADYDLANGRYDRFKDLKEIVDDNLDFIYVDVWGNGQSGNNAAWATHQLAKEINDLGWRAAFEWGYAGEYDSTFQHWAADLTYGGYTLKGINSAITRFIRNHQKDAWVGHYPSYGGAAIAPLLFGYDMMDFEGWQGRSDYQGYIQNLFETNVPTKFIQHFKVTRWENGDPVQMSDNGETYSWTPEMRIDLEDDANNHLSIERASNDVNDPDYQRRIIRLNGRKILDGSTYLIPWKWDQNGNLLPDQAQKLYYYSDQDQATKWTLPESIKADQVYVYELTDLGLANPQLVELKEGQIQLKLKGRTPYVLYTEAQAPKQVVYGQGEAIIDPGFNSGSLDNWNIKGEVVAAKIERSQGDNPMLSFSNQEEDLSLSHELSGLEANTPYALSLGVDNRSEEALEIIIQQGDQTWRQVIETSPAPNYIKAYAHNTLTKNATVDNSSYFQDAFVFFTPTESNEPVKLTLKRSAGNGKTYVDDVRVVENHSAMFDGHHDSTDARIFFQDFENVAHGIYPFVIGPIEGVEDNRTHLSEKNAPYTQRGFNGKVISDVIDGKWSIKTNGLVSANNLVYRTIPQNLKFKPGKTYEVTFQYEAGLDGTYAFVIGNGEYTGPDKLDIHPLPNTWEDSPEAKTVTFTVTGADNGETYIGIFSTAKASDTKGKSGGAANFASYNDFMLDNLKVEELLTAEDIKKEVESLIKDRLNHLEPVKQDKYSEKSIAAYLEALHALQQADTDQLSIEEAEALIKDLDQAEENLSLRPNEETPSDADHGKESEATEEPTISDETSASDANNKDTDSDQLGNTKSQVESEDSSSPSKENNPEEVSHTINSKTAKEAREDRDEAPSSHSETRASNQELEKVSKFPVEGKEDKALPALEHVQGKDKEPAKANPSTASQSKLPQTGATSLAGLGLSLIAVGSLLSFRNKKR</sequence>
<evidence type="ECO:0000259" key="4">
    <source>
        <dbReference type="Pfam" id="PF17451"/>
    </source>
</evidence>
<dbReference type="Pfam" id="PF18080">
    <property type="entry name" value="Gal_mutarotas_3"/>
    <property type="match status" value="1"/>
</dbReference>
<feature type="region of interest" description="Disordered" evidence="1">
    <location>
        <begin position="54"/>
        <end position="148"/>
    </location>
</feature>
<dbReference type="InterPro" id="IPR049314">
    <property type="entry name" value="GH101_dom-5"/>
</dbReference>
<dbReference type="InterPro" id="IPR035364">
    <property type="entry name" value="Beta_sandwich_GH101"/>
</dbReference>
<dbReference type="NCBIfam" id="TIGR01167">
    <property type="entry name" value="LPXTG_anchor"/>
    <property type="match status" value="1"/>
</dbReference>
<evidence type="ECO:0000259" key="5">
    <source>
        <dbReference type="Pfam" id="PF17974"/>
    </source>
</evidence>
<dbReference type="GO" id="GO:0033926">
    <property type="term" value="F:endo-alpha-N-acetylgalactosaminidase activity"/>
    <property type="evidence" value="ECO:0007669"/>
    <property type="project" value="InterPro"/>
</dbReference>
<evidence type="ECO:0000259" key="6">
    <source>
        <dbReference type="Pfam" id="PF17995"/>
    </source>
</evidence>
<keyword evidence="2" id="KW-0812">Transmembrane</keyword>
<dbReference type="InterPro" id="IPR040575">
    <property type="entry name" value="GH101_N"/>
</dbReference>
<feature type="domain" description="Endo-alpha-N-acetylgalactosaminidase" evidence="8">
    <location>
        <begin position="1069"/>
        <end position="1215"/>
    </location>
</feature>
<dbReference type="Gene3D" id="6.10.140.660">
    <property type="match status" value="1"/>
</dbReference>
<feature type="compositionally biased region" description="Low complexity" evidence="1">
    <location>
        <begin position="98"/>
        <end position="120"/>
    </location>
</feature>
<keyword evidence="2" id="KW-0472">Membrane</keyword>
<dbReference type="InterPro" id="IPR040633">
    <property type="entry name" value="Gal_mutarotas_3"/>
</dbReference>
<dbReference type="RefSeq" id="WP_101603491.1">
    <property type="nucleotide sequence ID" value="NZ_PKGY01000001.1"/>
</dbReference>
<dbReference type="InterPro" id="IPR013780">
    <property type="entry name" value="Glyco_hydro_b"/>
</dbReference>
<dbReference type="Gene3D" id="2.60.120.260">
    <property type="entry name" value="Galactose-binding domain-like"/>
    <property type="match status" value="2"/>
</dbReference>
<comment type="caution">
    <text evidence="9">The sequence shown here is derived from an EMBL/GenBank/DDBJ whole genome shotgun (WGS) entry which is preliminary data.</text>
</comment>
<evidence type="ECO:0000256" key="1">
    <source>
        <dbReference type="SAM" id="MobiDB-lite"/>
    </source>
</evidence>
<evidence type="ECO:0000259" key="7">
    <source>
        <dbReference type="Pfam" id="PF18080"/>
    </source>
</evidence>
<dbReference type="Pfam" id="PF12905">
    <property type="entry name" value="Glyco_hydro_101"/>
    <property type="match status" value="1"/>
</dbReference>
<feature type="domain" description="Galactose mutarotase-like fold" evidence="7">
    <location>
        <begin position="343"/>
        <end position="596"/>
    </location>
</feature>
<dbReference type="Gene3D" id="2.60.40.1180">
    <property type="entry name" value="Golgi alpha-mannosidase II"/>
    <property type="match status" value="1"/>
</dbReference>
<evidence type="ECO:0000313" key="10">
    <source>
        <dbReference type="Proteomes" id="UP000234239"/>
    </source>
</evidence>
<keyword evidence="2" id="KW-1133">Transmembrane helix</keyword>
<organism evidence="9 10">
    <name type="scientific">Aerococcus sanguinicola</name>
    <dbReference type="NCBI Taxonomy" id="119206"/>
    <lineage>
        <taxon>Bacteria</taxon>
        <taxon>Bacillati</taxon>
        <taxon>Bacillota</taxon>
        <taxon>Bacilli</taxon>
        <taxon>Lactobacillales</taxon>
        <taxon>Aerococcaceae</taxon>
        <taxon>Aerococcus</taxon>
    </lineage>
</organism>
<feature type="domain" description="Endo-alpha-N-acetylgalactosaminidase" evidence="5">
    <location>
        <begin position="1217"/>
        <end position="1408"/>
    </location>
</feature>
<accession>A0A2I1MSH3</accession>
<feature type="compositionally biased region" description="Polar residues" evidence="1">
    <location>
        <begin position="1629"/>
        <end position="1641"/>
    </location>
</feature>
<evidence type="ECO:0000313" key="9">
    <source>
        <dbReference type="EMBL" id="PKZ23087.1"/>
    </source>
</evidence>
<evidence type="ECO:0000259" key="8">
    <source>
        <dbReference type="Pfam" id="PF21466"/>
    </source>
</evidence>
<feature type="region of interest" description="Disordered" evidence="1">
    <location>
        <begin position="1495"/>
        <end position="1642"/>
    </location>
</feature>
<feature type="transmembrane region" description="Helical" evidence="2">
    <location>
        <begin position="21"/>
        <end position="43"/>
    </location>
</feature>
<proteinExistence type="predicted"/>
<dbReference type="EMBL" id="PKGY01000001">
    <property type="protein sequence ID" value="PKZ23087.1"/>
    <property type="molecule type" value="Genomic_DNA"/>
</dbReference>
<evidence type="ECO:0000259" key="3">
    <source>
        <dbReference type="Pfam" id="PF12905"/>
    </source>
</evidence>
<dbReference type="InterPro" id="IPR040502">
    <property type="entry name" value="GH101_dom-6"/>
</dbReference>
<feature type="transmembrane region" description="Helical" evidence="2">
    <location>
        <begin position="1642"/>
        <end position="1662"/>
    </location>
</feature>
<feature type="domain" description="Endo-alpha-N-acetylgalactosaminidase" evidence="3">
    <location>
        <begin position="597"/>
        <end position="887"/>
    </location>
</feature>
<dbReference type="Gene3D" id="3.20.20.80">
    <property type="entry name" value="Glycosidases"/>
    <property type="match status" value="1"/>
</dbReference>